<gene>
    <name evidence="2" type="ORF">RM780_05400</name>
</gene>
<proteinExistence type="predicted"/>
<keyword evidence="3" id="KW-1185">Reference proteome</keyword>
<name>A0ABU2L4U3_9ACTN</name>
<dbReference type="RefSeq" id="WP_311629319.1">
    <property type="nucleotide sequence ID" value="NZ_JAVREN010000005.1"/>
</dbReference>
<evidence type="ECO:0000313" key="3">
    <source>
        <dbReference type="Proteomes" id="UP001183388"/>
    </source>
</evidence>
<feature type="transmembrane region" description="Helical" evidence="1">
    <location>
        <begin position="37"/>
        <end position="57"/>
    </location>
</feature>
<keyword evidence="1" id="KW-0812">Transmembrane</keyword>
<organism evidence="2 3">
    <name type="scientific">Streptomyces boetiae</name>
    <dbReference type="NCBI Taxonomy" id="3075541"/>
    <lineage>
        <taxon>Bacteria</taxon>
        <taxon>Bacillati</taxon>
        <taxon>Actinomycetota</taxon>
        <taxon>Actinomycetes</taxon>
        <taxon>Kitasatosporales</taxon>
        <taxon>Streptomycetaceae</taxon>
        <taxon>Streptomyces</taxon>
    </lineage>
</organism>
<reference evidence="3" key="1">
    <citation type="submission" date="2023-07" db="EMBL/GenBank/DDBJ databases">
        <title>30 novel species of actinomycetes from the DSMZ collection.</title>
        <authorList>
            <person name="Nouioui I."/>
        </authorList>
    </citation>
    <scope>NUCLEOTIDE SEQUENCE [LARGE SCALE GENOMIC DNA]</scope>
    <source>
        <strain evidence="3">DSM 44917</strain>
    </source>
</reference>
<keyword evidence="1" id="KW-0472">Membrane</keyword>
<dbReference type="Proteomes" id="UP001183388">
    <property type="component" value="Unassembled WGS sequence"/>
</dbReference>
<evidence type="ECO:0000256" key="1">
    <source>
        <dbReference type="SAM" id="Phobius"/>
    </source>
</evidence>
<protein>
    <submittedName>
        <fullName evidence="2">Uncharacterized protein</fullName>
    </submittedName>
</protein>
<dbReference type="EMBL" id="JAVREN010000005">
    <property type="protein sequence ID" value="MDT0306397.1"/>
    <property type="molecule type" value="Genomic_DNA"/>
</dbReference>
<keyword evidence="1" id="KW-1133">Transmembrane helix</keyword>
<comment type="caution">
    <text evidence="2">The sequence shown here is derived from an EMBL/GenBank/DDBJ whole genome shotgun (WGS) entry which is preliminary data.</text>
</comment>
<evidence type="ECO:0000313" key="2">
    <source>
        <dbReference type="EMBL" id="MDT0306397.1"/>
    </source>
</evidence>
<sequence length="88" mass="9453">MPERHFTQEVAASSAFQDCITGPGAARRREVLSAVRISLPLGVLFTLPLALALVATGEWHEPEGLFLVGAMLAAGRPAHCSYLRVCHL</sequence>
<accession>A0ABU2L4U3</accession>